<dbReference type="GO" id="GO:0018580">
    <property type="term" value="F:nitronate monooxygenase activity"/>
    <property type="evidence" value="ECO:0007669"/>
    <property type="project" value="InterPro"/>
</dbReference>
<dbReference type="InterPro" id="IPR004136">
    <property type="entry name" value="NMO"/>
</dbReference>
<dbReference type="GO" id="GO:0051213">
    <property type="term" value="F:dioxygenase activity"/>
    <property type="evidence" value="ECO:0007669"/>
    <property type="project" value="UniProtKB-KW"/>
</dbReference>
<accession>A0A1Y1YVC8</accession>
<dbReference type="EMBL" id="MCFE01000063">
    <property type="protein sequence ID" value="ORY01929.1"/>
    <property type="molecule type" value="Genomic_DNA"/>
</dbReference>
<keyword evidence="3" id="KW-0560">Oxidoreductase</keyword>
<evidence type="ECO:0000256" key="1">
    <source>
        <dbReference type="ARBA" id="ARBA00022630"/>
    </source>
</evidence>
<dbReference type="PANTHER" id="PTHR32332">
    <property type="entry name" value="2-NITROPROPANE DIOXYGENASE"/>
    <property type="match status" value="1"/>
</dbReference>
<sequence length="336" mass="35570">MSKAIFSSLFKLKIPIVGAPMAGVSGHALAAEVTKAGGLGFIAAGYMTDSKTLVGEIEQAKKSLNVGANETQIPFGIGYITFHLNSHPHLLLDVLKYQPKAIWFSFGDCRKWFTPIREQSPETRIFVQVQSVAEAIVMADHGADVIVSQGSESGGHGAKNNGSTLTLLPEIVDNLSGEVPVLAAGGIIDGRGIVAALSLGADGVVLGTSLLASHESKLHPNFKQKVIATKDGGKSTIRTQIFDQLRDIPWDLEVYDGRALTNSVTCKFEQLLTAAQAKELQPDFQTAMTNGDPNIGVIFAGSGVGLVNSKKPAGQIVQGCHQEAIELLQKLSSSKL</sequence>
<dbReference type="InterPro" id="IPR013785">
    <property type="entry name" value="Aldolase_TIM"/>
</dbReference>
<dbReference type="SUPFAM" id="SSF51412">
    <property type="entry name" value="Inosine monophosphate dehydrogenase (IMPDH)"/>
    <property type="match status" value="1"/>
</dbReference>
<dbReference type="OrthoDB" id="2349068at2759"/>
<evidence type="ECO:0000256" key="3">
    <source>
        <dbReference type="ARBA" id="ARBA00023002"/>
    </source>
</evidence>
<organism evidence="4 5">
    <name type="scientific">Basidiobolus meristosporus CBS 931.73</name>
    <dbReference type="NCBI Taxonomy" id="1314790"/>
    <lineage>
        <taxon>Eukaryota</taxon>
        <taxon>Fungi</taxon>
        <taxon>Fungi incertae sedis</taxon>
        <taxon>Zoopagomycota</taxon>
        <taxon>Entomophthoromycotina</taxon>
        <taxon>Basidiobolomycetes</taxon>
        <taxon>Basidiobolales</taxon>
        <taxon>Basidiobolaceae</taxon>
        <taxon>Basidiobolus</taxon>
    </lineage>
</organism>
<keyword evidence="2" id="KW-0288">FMN</keyword>
<evidence type="ECO:0000313" key="4">
    <source>
        <dbReference type="EMBL" id="ORY01929.1"/>
    </source>
</evidence>
<name>A0A1Y1YVC8_9FUNG</name>
<dbReference type="InParanoid" id="A0A1Y1YVC8"/>
<evidence type="ECO:0000256" key="2">
    <source>
        <dbReference type="ARBA" id="ARBA00022643"/>
    </source>
</evidence>
<dbReference type="CDD" id="cd04730">
    <property type="entry name" value="NPD_like"/>
    <property type="match status" value="1"/>
</dbReference>
<comment type="caution">
    <text evidence="4">The sequence shown here is derived from an EMBL/GenBank/DDBJ whole genome shotgun (WGS) entry which is preliminary data.</text>
</comment>
<dbReference type="AlphaFoldDB" id="A0A1Y1YVC8"/>
<keyword evidence="4" id="KW-0223">Dioxygenase</keyword>
<proteinExistence type="predicted"/>
<dbReference type="Gene3D" id="3.20.20.70">
    <property type="entry name" value="Aldolase class I"/>
    <property type="match status" value="1"/>
</dbReference>
<keyword evidence="1" id="KW-0285">Flavoprotein</keyword>
<keyword evidence="5" id="KW-1185">Reference proteome</keyword>
<dbReference type="Proteomes" id="UP000193498">
    <property type="component" value="Unassembled WGS sequence"/>
</dbReference>
<dbReference type="STRING" id="1314790.A0A1Y1YVC8"/>
<evidence type="ECO:0000313" key="5">
    <source>
        <dbReference type="Proteomes" id="UP000193498"/>
    </source>
</evidence>
<dbReference type="Pfam" id="PF03060">
    <property type="entry name" value="NMO"/>
    <property type="match status" value="1"/>
</dbReference>
<reference evidence="4 5" key="1">
    <citation type="submission" date="2016-07" db="EMBL/GenBank/DDBJ databases">
        <title>Pervasive Adenine N6-methylation of Active Genes in Fungi.</title>
        <authorList>
            <consortium name="DOE Joint Genome Institute"/>
            <person name="Mondo S.J."/>
            <person name="Dannebaum R.O."/>
            <person name="Kuo R.C."/>
            <person name="Labutti K."/>
            <person name="Haridas S."/>
            <person name="Kuo A."/>
            <person name="Salamov A."/>
            <person name="Ahrendt S.R."/>
            <person name="Lipzen A."/>
            <person name="Sullivan W."/>
            <person name="Andreopoulos W.B."/>
            <person name="Clum A."/>
            <person name="Lindquist E."/>
            <person name="Daum C."/>
            <person name="Ramamoorthy G.K."/>
            <person name="Gryganskyi A."/>
            <person name="Culley D."/>
            <person name="Magnuson J.K."/>
            <person name="James T.Y."/>
            <person name="O'Malley M.A."/>
            <person name="Stajich J.E."/>
            <person name="Spatafora J.W."/>
            <person name="Visel A."/>
            <person name="Grigoriev I.V."/>
        </authorList>
    </citation>
    <scope>NUCLEOTIDE SEQUENCE [LARGE SCALE GENOMIC DNA]</scope>
    <source>
        <strain evidence="4 5">CBS 931.73</strain>
    </source>
</reference>
<gene>
    <name evidence="4" type="ORF">K493DRAFT_312219</name>
</gene>
<protein>
    <submittedName>
        <fullName evidence="4">2-nitropropane dioxygenase, NPD</fullName>
    </submittedName>
</protein>